<dbReference type="NCBIfam" id="NF011625">
    <property type="entry name" value="PRK15051.1"/>
    <property type="match status" value="1"/>
</dbReference>
<evidence type="ECO:0000256" key="6">
    <source>
        <dbReference type="ARBA" id="ARBA00022556"/>
    </source>
</evidence>
<dbReference type="HAMAP" id="MF_01869">
    <property type="entry name" value="Flippase_ArnE"/>
    <property type="match status" value="1"/>
</dbReference>
<keyword evidence="2 12" id="KW-0813">Transport</keyword>
<sequence>MVQKITMTSYLLLVMVSLLTCAGQLCQKQAAQCWEQSHEARLALTLRWLALAVLLLGLGMLLWLRLLQHLPLSVAYPLLSFNFVLVTLAAQLFYGEKATVRHWLGIAAIMFGILLISWH</sequence>
<dbReference type="AlphaFoldDB" id="A0AA91BL71"/>
<dbReference type="InterPro" id="IPR000390">
    <property type="entry name" value="Small_drug/metabolite_transptr"/>
</dbReference>
<evidence type="ECO:0000256" key="9">
    <source>
        <dbReference type="ARBA" id="ARBA00022989"/>
    </source>
</evidence>
<protein>
    <recommendedName>
        <fullName evidence="12">Probable 4-amino-4-deoxy-L-arabinose-phosphoundecaprenol flippase subunit ArnE</fullName>
        <shortName evidence="12">L-Ara4N-phosphoundecaprenol flippase subunit ArnE</shortName>
    </recommendedName>
    <alternativeName>
        <fullName evidence="12">Undecaprenyl phosphate-aminoarabinose flippase subunit ArnE</fullName>
    </alternativeName>
</protein>
<evidence type="ECO:0000256" key="2">
    <source>
        <dbReference type="ARBA" id="ARBA00022448"/>
    </source>
</evidence>
<keyword evidence="5 12" id="KW-0997">Cell inner membrane</keyword>
<comment type="similarity">
    <text evidence="12">Belongs to the ArnE family.</text>
</comment>
<dbReference type="PANTHER" id="PTHR30561">
    <property type="entry name" value="SMR FAMILY PROTON-DEPENDENT DRUG EFFLUX TRANSPORTER SUGE"/>
    <property type="match status" value="1"/>
</dbReference>
<dbReference type="GO" id="GO:0009245">
    <property type="term" value="P:lipid A biosynthetic process"/>
    <property type="evidence" value="ECO:0007669"/>
    <property type="project" value="UniProtKB-UniRule"/>
</dbReference>
<dbReference type="InterPro" id="IPR037185">
    <property type="entry name" value="EmrE-like"/>
</dbReference>
<dbReference type="Pfam" id="PF00892">
    <property type="entry name" value="EamA"/>
    <property type="match status" value="1"/>
</dbReference>
<dbReference type="GO" id="GO:1901505">
    <property type="term" value="F:carbohydrate derivative transmembrane transporter activity"/>
    <property type="evidence" value="ECO:0007669"/>
    <property type="project" value="InterPro"/>
</dbReference>
<keyword evidence="3 12" id="KW-1003">Cell membrane</keyword>
<dbReference type="PANTHER" id="PTHR30561:SF23">
    <property type="entry name" value="4-AMINO-4-DEOXY-L-ARABINOSE-PHOSPHOUNDECAPRENOL FLIPPASE SUBUNIT ARNE-RELATED"/>
    <property type="match status" value="1"/>
</dbReference>
<evidence type="ECO:0000256" key="8">
    <source>
        <dbReference type="ARBA" id="ARBA00022985"/>
    </source>
</evidence>
<evidence type="ECO:0000256" key="4">
    <source>
        <dbReference type="ARBA" id="ARBA00022516"/>
    </source>
</evidence>
<keyword evidence="9 12" id="KW-1133">Transmembrane helix</keyword>
<keyword evidence="11 12" id="KW-0472">Membrane</keyword>
<name>A0AA91BL71_9GAMM</name>
<gene>
    <name evidence="12 14" type="primary">arnE</name>
    <name evidence="14" type="ORF">HB980_19940</name>
</gene>
<evidence type="ECO:0000313" key="14">
    <source>
        <dbReference type="EMBL" id="NIL28808.1"/>
    </source>
</evidence>
<feature type="domain" description="EamA" evidence="13">
    <location>
        <begin position="6"/>
        <end position="117"/>
    </location>
</feature>
<dbReference type="InterPro" id="IPR000620">
    <property type="entry name" value="EamA_dom"/>
</dbReference>
<evidence type="ECO:0000259" key="13">
    <source>
        <dbReference type="Pfam" id="PF00892"/>
    </source>
</evidence>
<keyword evidence="4 12" id="KW-0444">Lipid biosynthesis</keyword>
<evidence type="ECO:0000256" key="10">
    <source>
        <dbReference type="ARBA" id="ARBA00023098"/>
    </source>
</evidence>
<comment type="pathway">
    <text evidence="12">Bacterial outer membrane biogenesis; lipopolysaccharide biosynthesis.</text>
</comment>
<reference evidence="14" key="1">
    <citation type="submission" date="2020-03" db="EMBL/GenBank/DDBJ databases">
        <authorList>
            <person name="Kislichkina A."/>
            <person name="Dentovskaya S."/>
            <person name="Shaikhutdinov R."/>
            <person name="Ivanov S."/>
            <person name="Sizova A."/>
            <person name="Solomentsev V."/>
            <person name="Bogun A."/>
        </authorList>
    </citation>
    <scope>NUCLEOTIDE SEQUENCE</scope>
    <source>
        <strain evidence="14">SCPM-O-B-8025</strain>
    </source>
</reference>
<dbReference type="InterPro" id="IPR022883">
    <property type="entry name" value="Flippase_ArnE"/>
</dbReference>
<dbReference type="GO" id="GO:0005886">
    <property type="term" value="C:plasma membrane"/>
    <property type="evidence" value="ECO:0007669"/>
    <property type="project" value="UniProtKB-SubCell"/>
</dbReference>
<keyword evidence="10 12" id="KW-0443">Lipid metabolism</keyword>
<keyword evidence="8 12" id="KW-0448">Lipopolysaccharide biosynthesis</keyword>
<dbReference type="EMBL" id="JAASAN010000013">
    <property type="protein sequence ID" value="NIL28808.1"/>
    <property type="molecule type" value="Genomic_DNA"/>
</dbReference>
<comment type="subcellular location">
    <subcellularLocation>
        <location evidence="12">Cell inner membrane</location>
        <topology evidence="12">Multi-pass membrane protein</topology>
    </subcellularLocation>
    <subcellularLocation>
        <location evidence="1">Cell membrane</location>
        <topology evidence="1">Multi-pass membrane protein</topology>
    </subcellularLocation>
</comment>
<organism evidence="14 15">
    <name type="scientific">Yersinia massiliensis</name>
    <dbReference type="NCBI Taxonomy" id="419257"/>
    <lineage>
        <taxon>Bacteria</taxon>
        <taxon>Pseudomonadati</taxon>
        <taxon>Pseudomonadota</taxon>
        <taxon>Gammaproteobacteria</taxon>
        <taxon>Enterobacterales</taxon>
        <taxon>Yersiniaceae</taxon>
        <taxon>Yersinia</taxon>
    </lineage>
</organism>
<proteinExistence type="inferred from homology"/>
<dbReference type="FunFam" id="1.10.3730.20:FF:000002">
    <property type="entry name" value="Probable 4-amino-4-deoxy-L-arabinose-phosphoundecaprenol flippase subunit ArnE"/>
    <property type="match status" value="1"/>
</dbReference>
<accession>A0AA91BL71</accession>
<evidence type="ECO:0000256" key="5">
    <source>
        <dbReference type="ARBA" id="ARBA00022519"/>
    </source>
</evidence>
<keyword evidence="7 12" id="KW-0812">Transmembrane</keyword>
<evidence type="ECO:0000256" key="1">
    <source>
        <dbReference type="ARBA" id="ARBA00004651"/>
    </source>
</evidence>
<comment type="subunit">
    <text evidence="12">Heterodimer of ArnE and ArnF.</text>
</comment>
<evidence type="ECO:0000313" key="15">
    <source>
        <dbReference type="Proteomes" id="UP000698240"/>
    </source>
</evidence>
<evidence type="ECO:0000256" key="7">
    <source>
        <dbReference type="ARBA" id="ARBA00022692"/>
    </source>
</evidence>
<dbReference type="SUPFAM" id="SSF103481">
    <property type="entry name" value="Multidrug resistance efflux transporter EmrE"/>
    <property type="match status" value="1"/>
</dbReference>
<dbReference type="GO" id="GO:0009103">
    <property type="term" value="P:lipopolysaccharide biosynthetic process"/>
    <property type="evidence" value="ECO:0007669"/>
    <property type="project" value="UniProtKB-UniRule"/>
</dbReference>
<keyword evidence="6 12" id="KW-0441">Lipid A biosynthesis</keyword>
<feature type="transmembrane region" description="Helical" evidence="12">
    <location>
        <begin position="74"/>
        <end position="94"/>
    </location>
</feature>
<evidence type="ECO:0000256" key="11">
    <source>
        <dbReference type="ARBA" id="ARBA00023136"/>
    </source>
</evidence>
<dbReference type="Gene3D" id="1.10.3730.20">
    <property type="match status" value="1"/>
</dbReference>
<evidence type="ECO:0000256" key="3">
    <source>
        <dbReference type="ARBA" id="ARBA00022475"/>
    </source>
</evidence>
<feature type="transmembrane region" description="Helical" evidence="12">
    <location>
        <begin position="46"/>
        <end position="67"/>
    </location>
</feature>
<evidence type="ECO:0000256" key="12">
    <source>
        <dbReference type="HAMAP-Rule" id="MF_01869"/>
    </source>
</evidence>
<feature type="transmembrane region" description="Helical" evidence="12">
    <location>
        <begin position="100"/>
        <end position="118"/>
    </location>
</feature>
<comment type="function">
    <text evidence="12">Translocates 4-amino-4-deoxy-L-arabinose-phosphoundecaprenol (alpha-L-Ara4N-phosphoundecaprenol) from the cytoplasmic to the periplasmic side of the inner membrane.</text>
</comment>
<dbReference type="Proteomes" id="UP000698240">
    <property type="component" value="Unassembled WGS sequence"/>
</dbReference>
<comment type="caution">
    <text evidence="14">The sequence shown here is derived from an EMBL/GenBank/DDBJ whole genome shotgun (WGS) entry which is preliminary data.</text>
</comment>